<comment type="caution">
    <text evidence="3">The sequence shown here is derived from an EMBL/GenBank/DDBJ whole genome shotgun (WGS) entry which is preliminary data.</text>
</comment>
<dbReference type="RefSeq" id="WP_228615030.1">
    <property type="nucleotide sequence ID" value="NZ_QEFP02000001.1"/>
</dbReference>
<dbReference type="InterPro" id="IPR036388">
    <property type="entry name" value="WH-like_DNA-bd_sf"/>
</dbReference>
<reference evidence="2" key="4">
    <citation type="submission" date="2021-11" db="EMBL/GenBank/DDBJ databases">
        <authorList>
            <person name="Munson-Mcgee J."/>
            <person name="Field E."/>
            <person name="Bateson M."/>
            <person name="Rooney C."/>
            <person name="Stepanauskas R."/>
            <person name="Young M."/>
        </authorList>
    </citation>
    <scope>NUCLEOTIDE SEQUENCE</scope>
    <source>
        <strain evidence="2">SCGC AB-777_F03</strain>
    </source>
</reference>
<dbReference type="Pfam" id="PF08279">
    <property type="entry name" value="HTH_11"/>
    <property type="match status" value="1"/>
</dbReference>
<feature type="domain" description="Helix-turn-helix type 11" evidence="1">
    <location>
        <begin position="8"/>
        <end position="59"/>
    </location>
</feature>
<dbReference type="Gene3D" id="1.10.10.10">
    <property type="entry name" value="Winged helix-like DNA-binding domain superfamily/Winged helix DNA-binding domain"/>
    <property type="match status" value="1"/>
</dbReference>
<reference evidence="3 5" key="1">
    <citation type="journal article" date="2015" name="Appl. Environ. Microbiol.">
        <title>Nanoarchaeota, Their Sulfolobales Host, and Nanoarchaeota Virus Distribution across Yellowstone National Park Hot Springs.</title>
        <authorList>
            <person name="Munson-McGee J.H."/>
            <person name="Field E.K."/>
            <person name="Bateson M."/>
            <person name="Rooney C."/>
            <person name="Stepanauskas R."/>
            <person name="Young M.J."/>
        </authorList>
    </citation>
    <scope>NUCLEOTIDE SEQUENCE [LARGE SCALE GENOMIC DNA]</scope>
    <source>
        <strain evidence="3">SCGC AB-777_F03</strain>
        <strain evidence="4">SCGC AB-777_O03</strain>
    </source>
</reference>
<accession>A0A2T9WKX6</accession>
<dbReference type="InterPro" id="IPR011991">
    <property type="entry name" value="ArsR-like_HTH"/>
</dbReference>
<reference evidence="3" key="3">
    <citation type="submission" date="2017-05" db="EMBL/GenBank/DDBJ databases">
        <authorList>
            <person name="Song R."/>
            <person name="Chenine A.L."/>
            <person name="Ruprecht R.M."/>
        </authorList>
    </citation>
    <scope>NUCLEOTIDE SEQUENCE</scope>
    <source>
        <strain evidence="3">SCGC AB-777_F03</strain>
        <strain evidence="4">SCGC AB-777_O03</strain>
    </source>
</reference>
<proteinExistence type="predicted"/>
<reference evidence="2" key="2">
    <citation type="submission" date="2017-05" db="EMBL/GenBank/DDBJ databases">
        <authorList>
            <person name="Munson-Mcgee J.H."/>
        </authorList>
    </citation>
    <scope>NUCLEOTIDE SEQUENCE</scope>
    <source>
        <strain evidence="2">SCGC AB-777_F03</strain>
    </source>
</reference>
<dbReference type="SUPFAM" id="SSF46785">
    <property type="entry name" value="Winged helix' DNA-binding domain"/>
    <property type="match status" value="1"/>
</dbReference>
<dbReference type="EMBL" id="QEFP02000001">
    <property type="protein sequence ID" value="MCC5446812.1"/>
    <property type="molecule type" value="Genomic_DNA"/>
</dbReference>
<dbReference type="CDD" id="cd00090">
    <property type="entry name" value="HTH_ARSR"/>
    <property type="match status" value="1"/>
</dbReference>
<organism evidence="3">
    <name type="scientific">Nanobsidianus stetteri</name>
    <dbReference type="NCBI Taxonomy" id="1294122"/>
    <lineage>
        <taxon>Archaea</taxon>
        <taxon>Nanobdellota</taxon>
        <taxon>Candidatus Nanoarchaeia</taxon>
        <taxon>Nanoarchaeales</taxon>
        <taxon>Nanopusillaceae</taxon>
        <taxon>Candidatus Nanobsidianus</taxon>
    </lineage>
</organism>
<evidence type="ECO:0000313" key="5">
    <source>
        <dbReference type="Proteomes" id="UP000245908"/>
    </source>
</evidence>
<dbReference type="InterPro" id="IPR036390">
    <property type="entry name" value="WH_DNA-bd_sf"/>
</dbReference>
<gene>
    <name evidence="2" type="ORF">DDW03_000100</name>
    <name evidence="3" type="ORF">DDW03_02290</name>
    <name evidence="4" type="ORF">DDW05_00265</name>
</gene>
<sequence length="248" mass="29015">MSTNDVDEKLLEVLKQNAYGLTISELSKILNINRITLSKHLEILKERGYLNYRVVGKAKIWYINEDVNFLEMIHGNTPIIRLIRKDKNEFYSISDIKFLIIPSEIFQVLYLQALEINNLNFIRDSGKRFGIIISTTYKMYSGIERVLNEEYLKEIIKLTEKFGFGKIEDIFIDIKALDFLITLNSSIESLILKDIEDILKEKNVEIKEYFMEGYFEGLLSTLFGIPMIAINKSTLYKDPKTEFVIRKK</sequence>
<dbReference type="EMBL" id="QEFP01000010">
    <property type="protein sequence ID" value="PVU68481.1"/>
    <property type="molecule type" value="Genomic_DNA"/>
</dbReference>
<name>A0A2T9WKX6_NANST</name>
<dbReference type="EMBL" id="QEFH01000002">
    <property type="protein sequence ID" value="PVU71622.1"/>
    <property type="molecule type" value="Genomic_DNA"/>
</dbReference>
<dbReference type="Gene3D" id="3.30.1380.20">
    <property type="entry name" value="Trafficking protein particle complex subunit 3"/>
    <property type="match status" value="1"/>
</dbReference>
<protein>
    <submittedName>
        <fullName evidence="2">Winged helix-turn-helix domain-containing protein</fullName>
    </submittedName>
</protein>
<dbReference type="Proteomes" id="UP000245908">
    <property type="component" value="Unassembled WGS sequence"/>
</dbReference>
<dbReference type="Proteomes" id="UP000245509">
    <property type="component" value="Unassembled WGS sequence"/>
</dbReference>
<dbReference type="AlphaFoldDB" id="A0A2T9WKX6"/>
<evidence type="ECO:0000313" key="4">
    <source>
        <dbReference type="EMBL" id="PVU71622.1"/>
    </source>
</evidence>
<evidence type="ECO:0000313" key="2">
    <source>
        <dbReference type="EMBL" id="MCC5446812.1"/>
    </source>
</evidence>
<evidence type="ECO:0000313" key="3">
    <source>
        <dbReference type="EMBL" id="PVU68481.1"/>
    </source>
</evidence>
<evidence type="ECO:0000259" key="1">
    <source>
        <dbReference type="Pfam" id="PF08279"/>
    </source>
</evidence>
<dbReference type="InterPro" id="IPR013196">
    <property type="entry name" value="HTH_11"/>
</dbReference>